<keyword evidence="3" id="KW-0813">Transport</keyword>
<organism evidence="10 11">
    <name type="scientific">Desulfovibrio gilichinskyi</name>
    <dbReference type="NCBI Taxonomy" id="1519643"/>
    <lineage>
        <taxon>Bacteria</taxon>
        <taxon>Pseudomonadati</taxon>
        <taxon>Thermodesulfobacteriota</taxon>
        <taxon>Desulfovibrionia</taxon>
        <taxon>Desulfovibrionales</taxon>
        <taxon>Desulfovibrionaceae</taxon>
        <taxon>Desulfovibrio</taxon>
    </lineage>
</organism>
<evidence type="ECO:0000256" key="2">
    <source>
        <dbReference type="ARBA" id="ARBA00010942"/>
    </source>
</evidence>
<dbReference type="FunFam" id="1.20.1640.10:FF:000001">
    <property type="entry name" value="Efflux pump membrane transporter"/>
    <property type="match status" value="1"/>
</dbReference>
<dbReference type="NCBIfam" id="NF000282">
    <property type="entry name" value="RND_permease_1"/>
    <property type="match status" value="1"/>
</dbReference>
<sequence>MSQFFIDRPNFAWVVAIFILLAGILSIPGMAVEKLPQVAPPQITIEAVYPGASATTINDSVVSLIEEELNGAKGLLYYESTSSSTGSAKITVTFKPGTSPDMAQVDVQNRVQKAESRLPQSVRDQGVTIEQANSGFLMIYALRYKNDVAGKDPQPLADTMARNLNNEIRRVDGVGTLQFFASESAMRVWVDPQKLLSYGLDLSDVARAIKAQNVQVPAGSFGGRPVASDQELMATFMVQGLLETPEEFGKILLHAGLDGSTVYLSDVARIEIGPESYNVVSRLNGTPSAAAAVQLAPGANALGTVQRVRARLDELAKTIPSDMELTIPLDTSTFVDVAIEKVLHTLLEAITLVFLVMFLFLQKFRYTIIPTIVVPVCVLGSFAVMNAVGFSINMMTMFGMVLAIGILVDDAIVVVENVERIMATEGLPPREATIKAMGQISGAIVGITLVLSAVFLPLGFMSGSVGVIYRQFAISVAVSILISGFLALTLTPALCATILKPIPKGHHESKGGFFGWFNRFFARLGARYQRLTGALVTRTVRCMAVYAVMLGVLGFFYMQLPESFVPTEDLGHIIVNIQLPPGATYSRTLDVTKDIESYFKSRPAVESTFTVIGFSFSGLGENAGIAFPIFKDWSERGKGQSAGDEVGMANRVLSQNTDGSIFAVTPAPVDGMGNTGGFALRLQDRGGVGRGVLAQALGMVLAKANASPIIAYAMPQGLPDAPQFRLVIDREKAETLGVSFADIKNVLSSAYGSSMVADFVNAGRVQRVVIQADAESRKNPKSLDNLYVQNSRGGQVPLRSLISTKWETGPVQIVRYNGYNAFKVMGDAAPGHSSGEVMTELEKIMKDLPPGIGYEWTELSYQEKFAGGQAPILFALALLVVFLLLVALYENWAIPFSVMLIVPIGALGAVAAVTILHMSNDVYFKVGLITIIGLAAKNAILIVEVAKQYYAEGFSLKESAIKSAGLRFRPIIMTSMAFILGVFPLALATGAGAASQKALGVGVIGGMISATGLGVIFAPIFFVAVLSVVEKFKGKKTDDHDHSTPIEHS</sequence>
<dbReference type="EMBL" id="FWZU01000005">
    <property type="protein sequence ID" value="SMF35355.1"/>
    <property type="molecule type" value="Genomic_DNA"/>
</dbReference>
<proteinExistence type="inferred from homology"/>
<dbReference type="GO" id="GO:0042910">
    <property type="term" value="F:xenobiotic transmembrane transporter activity"/>
    <property type="evidence" value="ECO:0007669"/>
    <property type="project" value="TreeGrafter"/>
</dbReference>
<feature type="transmembrane region" description="Helical" evidence="9">
    <location>
        <begin position="436"/>
        <end position="460"/>
    </location>
</feature>
<feature type="transmembrane region" description="Helical" evidence="9">
    <location>
        <begin position="472"/>
        <end position="499"/>
    </location>
</feature>
<dbReference type="AlphaFoldDB" id="A0A1X7EK50"/>
<dbReference type="SUPFAM" id="SSF82866">
    <property type="entry name" value="Multidrug efflux transporter AcrB transmembrane domain"/>
    <property type="match status" value="2"/>
</dbReference>
<evidence type="ECO:0000256" key="8">
    <source>
        <dbReference type="ARBA" id="ARBA00023136"/>
    </source>
</evidence>
<feature type="transmembrane region" description="Helical" evidence="9">
    <location>
        <begin position="999"/>
        <end position="1026"/>
    </location>
</feature>
<dbReference type="PANTHER" id="PTHR32063">
    <property type="match status" value="1"/>
</dbReference>
<dbReference type="FunFam" id="3.30.70.1430:FF:000001">
    <property type="entry name" value="Efflux pump membrane transporter"/>
    <property type="match status" value="1"/>
</dbReference>
<feature type="transmembrane region" description="Helical" evidence="9">
    <location>
        <begin position="12"/>
        <end position="32"/>
    </location>
</feature>
<protein>
    <submittedName>
        <fullName evidence="10">Multidrug efflux pump</fullName>
    </submittedName>
</protein>
<keyword evidence="4" id="KW-1003">Cell membrane</keyword>
<dbReference type="Gene3D" id="1.20.1640.10">
    <property type="entry name" value="Multidrug efflux transporter AcrB transmembrane domain"/>
    <property type="match status" value="2"/>
</dbReference>
<keyword evidence="11" id="KW-1185">Reference proteome</keyword>
<evidence type="ECO:0000313" key="10">
    <source>
        <dbReference type="EMBL" id="SMF35355.1"/>
    </source>
</evidence>
<dbReference type="Pfam" id="PF00873">
    <property type="entry name" value="ACR_tran"/>
    <property type="match status" value="1"/>
</dbReference>
<dbReference type="InterPro" id="IPR027463">
    <property type="entry name" value="AcrB_DN_DC_subdom"/>
</dbReference>
<feature type="transmembrane region" description="Helical" evidence="9">
    <location>
        <begin position="922"/>
        <end position="945"/>
    </location>
</feature>
<dbReference type="Proteomes" id="UP000192906">
    <property type="component" value="Unassembled WGS sequence"/>
</dbReference>
<accession>A0A1X7EK50</accession>
<dbReference type="GO" id="GO:0009636">
    <property type="term" value="P:response to toxic substance"/>
    <property type="evidence" value="ECO:0007669"/>
    <property type="project" value="UniProtKB-ARBA"/>
</dbReference>
<keyword evidence="8 9" id="KW-0472">Membrane</keyword>
<dbReference type="Gene3D" id="3.30.70.1440">
    <property type="entry name" value="Multidrug efflux transporter AcrB pore domain"/>
    <property type="match status" value="1"/>
</dbReference>
<dbReference type="RefSeq" id="WP_085103779.1">
    <property type="nucleotide sequence ID" value="NZ_FWZU01000005.1"/>
</dbReference>
<dbReference type="Gene3D" id="3.30.2090.10">
    <property type="entry name" value="Multidrug efflux transporter AcrB TolC docking domain, DN and DC subdomains"/>
    <property type="match status" value="2"/>
</dbReference>
<dbReference type="SUPFAM" id="SSF82714">
    <property type="entry name" value="Multidrug efflux transporter AcrB TolC docking domain, DN and DC subdomains"/>
    <property type="match status" value="2"/>
</dbReference>
<evidence type="ECO:0000256" key="3">
    <source>
        <dbReference type="ARBA" id="ARBA00022448"/>
    </source>
</evidence>
<dbReference type="SUPFAM" id="SSF82693">
    <property type="entry name" value="Multidrug efflux transporter AcrB pore domain, PN1, PN2, PC1 and PC2 subdomains"/>
    <property type="match status" value="3"/>
</dbReference>
<feature type="transmembrane region" description="Helical" evidence="9">
    <location>
        <begin position="966"/>
        <end position="987"/>
    </location>
</feature>
<evidence type="ECO:0000256" key="1">
    <source>
        <dbReference type="ARBA" id="ARBA00004429"/>
    </source>
</evidence>
<feature type="transmembrane region" description="Helical" evidence="9">
    <location>
        <begin position="394"/>
        <end position="415"/>
    </location>
</feature>
<evidence type="ECO:0000256" key="5">
    <source>
        <dbReference type="ARBA" id="ARBA00022519"/>
    </source>
</evidence>
<feature type="transmembrane region" description="Helical" evidence="9">
    <location>
        <begin position="896"/>
        <end position="916"/>
    </location>
</feature>
<feature type="transmembrane region" description="Helical" evidence="9">
    <location>
        <begin position="342"/>
        <end position="361"/>
    </location>
</feature>
<comment type="similarity">
    <text evidence="2">Belongs to the resistance-nodulation-cell division (RND) (TC 2.A.6) family.</text>
</comment>
<reference evidence="11" key="1">
    <citation type="submission" date="2017-04" db="EMBL/GenBank/DDBJ databases">
        <authorList>
            <person name="Varghese N."/>
            <person name="Submissions S."/>
        </authorList>
    </citation>
    <scope>NUCLEOTIDE SEQUENCE [LARGE SCALE GENOMIC DNA]</scope>
    <source>
        <strain evidence="11">K3S</strain>
    </source>
</reference>
<dbReference type="OrthoDB" id="9759330at2"/>
<evidence type="ECO:0000256" key="4">
    <source>
        <dbReference type="ARBA" id="ARBA00022475"/>
    </source>
</evidence>
<dbReference type="NCBIfam" id="TIGR00915">
    <property type="entry name" value="2A0602"/>
    <property type="match status" value="1"/>
</dbReference>
<dbReference type="PANTHER" id="PTHR32063:SF10">
    <property type="entry name" value="EFFLUX PUMP MEMBRANE TRANSPORTER"/>
    <property type="match status" value="1"/>
</dbReference>
<gene>
    <name evidence="10" type="ORF">SAMN06295933_3072</name>
</gene>
<dbReference type="STRING" id="1519643.SAMN06295933_3072"/>
<name>A0A1X7EK50_9BACT</name>
<keyword evidence="7 9" id="KW-1133">Transmembrane helix</keyword>
<dbReference type="PRINTS" id="PR00702">
    <property type="entry name" value="ACRIFLAVINRP"/>
</dbReference>
<dbReference type="GO" id="GO:0015562">
    <property type="term" value="F:efflux transmembrane transporter activity"/>
    <property type="evidence" value="ECO:0007669"/>
    <property type="project" value="InterPro"/>
</dbReference>
<dbReference type="InterPro" id="IPR004764">
    <property type="entry name" value="MdtF-like"/>
</dbReference>
<evidence type="ECO:0000256" key="6">
    <source>
        <dbReference type="ARBA" id="ARBA00022692"/>
    </source>
</evidence>
<feature type="transmembrane region" description="Helical" evidence="9">
    <location>
        <begin position="870"/>
        <end position="889"/>
    </location>
</feature>
<evidence type="ECO:0000256" key="7">
    <source>
        <dbReference type="ARBA" id="ARBA00022989"/>
    </source>
</evidence>
<comment type="subcellular location">
    <subcellularLocation>
        <location evidence="1">Cell inner membrane</location>
        <topology evidence="1">Multi-pass membrane protein</topology>
    </subcellularLocation>
</comment>
<dbReference type="Gene3D" id="3.30.70.1430">
    <property type="entry name" value="Multidrug efflux transporter AcrB pore domain"/>
    <property type="match status" value="2"/>
</dbReference>
<feature type="transmembrane region" description="Helical" evidence="9">
    <location>
        <begin position="540"/>
        <end position="558"/>
    </location>
</feature>
<dbReference type="GO" id="GO:0005886">
    <property type="term" value="C:plasma membrane"/>
    <property type="evidence" value="ECO:0007669"/>
    <property type="project" value="UniProtKB-SubCell"/>
</dbReference>
<keyword evidence="6 9" id="KW-0812">Transmembrane</keyword>
<dbReference type="InterPro" id="IPR001036">
    <property type="entry name" value="Acrflvin-R"/>
</dbReference>
<keyword evidence="5" id="KW-0997">Cell inner membrane</keyword>
<evidence type="ECO:0000256" key="9">
    <source>
        <dbReference type="SAM" id="Phobius"/>
    </source>
</evidence>
<dbReference type="Gene3D" id="3.30.70.1320">
    <property type="entry name" value="Multidrug efflux transporter AcrB pore domain like"/>
    <property type="match status" value="1"/>
</dbReference>
<evidence type="ECO:0000313" key="11">
    <source>
        <dbReference type="Proteomes" id="UP000192906"/>
    </source>
</evidence>
<feature type="transmembrane region" description="Helical" evidence="9">
    <location>
        <begin position="368"/>
        <end position="388"/>
    </location>
</feature>